<dbReference type="Pfam" id="PF14968">
    <property type="entry name" value="CCDC84"/>
    <property type="match status" value="1"/>
</dbReference>
<dbReference type="Proteomes" id="UP001152523">
    <property type="component" value="Unassembled WGS sequence"/>
</dbReference>
<organism evidence="1 2">
    <name type="scientific">Cuscuta epithymum</name>
    <dbReference type="NCBI Taxonomy" id="186058"/>
    <lineage>
        <taxon>Eukaryota</taxon>
        <taxon>Viridiplantae</taxon>
        <taxon>Streptophyta</taxon>
        <taxon>Embryophyta</taxon>
        <taxon>Tracheophyta</taxon>
        <taxon>Spermatophyta</taxon>
        <taxon>Magnoliopsida</taxon>
        <taxon>eudicotyledons</taxon>
        <taxon>Gunneridae</taxon>
        <taxon>Pentapetalae</taxon>
        <taxon>asterids</taxon>
        <taxon>lamiids</taxon>
        <taxon>Solanales</taxon>
        <taxon>Convolvulaceae</taxon>
        <taxon>Cuscuteae</taxon>
        <taxon>Cuscuta</taxon>
        <taxon>Cuscuta subgen. Cuscuta</taxon>
    </lineage>
</organism>
<name>A0AAV0D985_9ASTE</name>
<dbReference type="AlphaFoldDB" id="A0AAV0D985"/>
<keyword evidence="2" id="KW-1185">Reference proteome</keyword>
<evidence type="ECO:0008006" key="3">
    <source>
        <dbReference type="Google" id="ProtNLM"/>
    </source>
</evidence>
<evidence type="ECO:0000313" key="2">
    <source>
        <dbReference type="Proteomes" id="UP001152523"/>
    </source>
</evidence>
<evidence type="ECO:0000313" key="1">
    <source>
        <dbReference type="EMBL" id="CAH9095895.1"/>
    </source>
</evidence>
<gene>
    <name evidence="1" type="ORF">CEPIT_LOCUS13508</name>
</gene>
<sequence length="412" mass="46382">MKKKTNNGFEFCDVCKLNHNQGRKHNYFPSHKKSLEATLSRFRSKLADIRFFLKNPTPLRSEQAPLNRLWCVFCQFDILELHSFHTSENAIAHLASEDHLKKLKGFLWKHGGAMDKIDFYRIKELDFVKWKKQCKASKKEAVCEETHGPLIGPSNDIHNEMNSDYVNSFAIDNIHADNIDFSNCVVPLQNCTNERSQIYESELPITQGGHMGSKYGASSSCINSSRYGIAGQSTPSLGTANLSSHPLINGFAPLKEKKAKEGTVSLAEEAIIGNVHSGAPPPWLDAFEQNQIDSLSKSGQNGLDSLCQKSKCSKLNPKRVGAAWAEKRKLEMELEKKGELVMKNADANWLPNFGRVWQTGSRKESRKEFQIEKKLSGKIESQSSSVIQLQPYISKRMRKDLVDIPEQPSSPE</sequence>
<dbReference type="PANTHER" id="PTHR31198">
    <property type="entry name" value="COILED-COIL DOMAIN-CONTAINING PROTEIN 84"/>
    <property type="match status" value="1"/>
</dbReference>
<accession>A0AAV0D985</accession>
<dbReference type="InterPro" id="IPR028015">
    <property type="entry name" value="CCDC84-like"/>
</dbReference>
<protein>
    <recommendedName>
        <fullName evidence="3">TITAN-like protein</fullName>
    </recommendedName>
</protein>
<dbReference type="EMBL" id="CAMAPF010000085">
    <property type="protein sequence ID" value="CAH9095895.1"/>
    <property type="molecule type" value="Genomic_DNA"/>
</dbReference>
<dbReference type="PANTHER" id="PTHR31198:SF1">
    <property type="entry name" value="CENTROSOMAL AT-AC SPLICING FACTOR"/>
    <property type="match status" value="1"/>
</dbReference>
<reference evidence="1" key="1">
    <citation type="submission" date="2022-07" db="EMBL/GenBank/DDBJ databases">
        <authorList>
            <person name="Macas J."/>
            <person name="Novak P."/>
            <person name="Neumann P."/>
        </authorList>
    </citation>
    <scope>NUCLEOTIDE SEQUENCE</scope>
</reference>
<proteinExistence type="predicted"/>
<comment type="caution">
    <text evidence="1">The sequence shown here is derived from an EMBL/GenBank/DDBJ whole genome shotgun (WGS) entry which is preliminary data.</text>
</comment>